<dbReference type="SUPFAM" id="SSF50475">
    <property type="entry name" value="FMN-binding split barrel"/>
    <property type="match status" value="1"/>
</dbReference>
<evidence type="ECO:0000256" key="2">
    <source>
        <dbReference type="ARBA" id="ARBA00022630"/>
    </source>
</evidence>
<dbReference type="SMART" id="SM00903">
    <property type="entry name" value="Flavin_Reduct"/>
    <property type="match status" value="1"/>
</dbReference>
<keyword evidence="7" id="KW-1185">Reference proteome</keyword>
<sequence length="205" mass="22781">MLIDLESIKAKHIHPILTQTVIPRPVAWVLSRNPGDDYNLAPYSFFTVVTGKPPILMVSIGKKPGDSTFKDTRVNIEARKQFVVHIGSQSHAQAMTESSRHLDHGQSELDRLDMKLVQEEGWPMPRVEGCMVALYCELREVIEMGDTPQSLVFGNIKQVFVDDKVASINDQGRFIIDAKGIDPISRLGGSEYGTLGDILSVPRPD</sequence>
<dbReference type="InterPro" id="IPR012349">
    <property type="entry name" value="Split_barrel_FMN-bd"/>
</dbReference>
<comment type="caution">
    <text evidence="6">The sequence shown here is derived from an EMBL/GenBank/DDBJ whole genome shotgun (WGS) entry which is preliminary data.</text>
</comment>
<name>A0ABT5YDS4_9GAMM</name>
<dbReference type="RefSeq" id="WP_275708551.1">
    <property type="nucleotide sequence ID" value="NZ_JANCMW010000011.1"/>
</dbReference>
<gene>
    <name evidence="6" type="ORF">NLU14_16575</name>
</gene>
<dbReference type="Pfam" id="PF01613">
    <property type="entry name" value="Flavin_Reduct"/>
    <property type="match status" value="1"/>
</dbReference>
<organism evidence="6 7">
    <name type="scientific">Marinobacter iranensis</name>
    <dbReference type="NCBI Taxonomy" id="2962607"/>
    <lineage>
        <taxon>Bacteria</taxon>
        <taxon>Pseudomonadati</taxon>
        <taxon>Pseudomonadota</taxon>
        <taxon>Gammaproteobacteria</taxon>
        <taxon>Pseudomonadales</taxon>
        <taxon>Marinobacteraceae</taxon>
        <taxon>Marinobacter</taxon>
    </lineage>
</organism>
<keyword evidence="2" id="KW-0285">Flavoprotein</keyword>
<evidence type="ECO:0000313" key="6">
    <source>
        <dbReference type="EMBL" id="MDF0751847.1"/>
    </source>
</evidence>
<evidence type="ECO:0000259" key="5">
    <source>
        <dbReference type="SMART" id="SM00903"/>
    </source>
</evidence>
<proteinExistence type="inferred from homology"/>
<dbReference type="Gene3D" id="2.30.110.10">
    <property type="entry name" value="Electron Transport, Fmn-binding Protein, Chain A"/>
    <property type="match status" value="1"/>
</dbReference>
<dbReference type="InterPro" id="IPR002563">
    <property type="entry name" value="Flavin_Rdtase-like_dom"/>
</dbReference>
<dbReference type="Proteomes" id="UP001143391">
    <property type="component" value="Unassembled WGS sequence"/>
</dbReference>
<dbReference type="EMBL" id="JANCMW010000011">
    <property type="protein sequence ID" value="MDF0751847.1"/>
    <property type="molecule type" value="Genomic_DNA"/>
</dbReference>
<dbReference type="PANTHER" id="PTHR33798">
    <property type="entry name" value="FLAVOPROTEIN OXYGENASE"/>
    <property type="match status" value="1"/>
</dbReference>
<keyword evidence="3" id="KW-0288">FMN</keyword>
<evidence type="ECO:0000256" key="1">
    <source>
        <dbReference type="ARBA" id="ARBA00001917"/>
    </source>
</evidence>
<comment type="cofactor">
    <cofactor evidence="1">
        <name>FMN</name>
        <dbReference type="ChEBI" id="CHEBI:58210"/>
    </cofactor>
</comment>
<accession>A0ABT5YDS4</accession>
<evidence type="ECO:0000256" key="4">
    <source>
        <dbReference type="ARBA" id="ARBA00038054"/>
    </source>
</evidence>
<dbReference type="PANTHER" id="PTHR33798:SF5">
    <property type="entry name" value="FLAVIN REDUCTASE LIKE DOMAIN-CONTAINING PROTEIN"/>
    <property type="match status" value="1"/>
</dbReference>
<evidence type="ECO:0000313" key="7">
    <source>
        <dbReference type="Proteomes" id="UP001143391"/>
    </source>
</evidence>
<protein>
    <submittedName>
        <fullName evidence="6">Flavin reductase family protein</fullName>
    </submittedName>
</protein>
<comment type="similarity">
    <text evidence="4">Belongs to the flavoredoxin family.</text>
</comment>
<reference evidence="6" key="1">
    <citation type="submission" date="2022-07" db="EMBL/GenBank/DDBJ databases">
        <title>Marinobacter iranensis a new bacterium isolate from a hipersaline lake in Iran.</title>
        <authorList>
            <person name="Mohammad A.M.A."/>
            <person name="Cristina S.-P."/>
            <person name="Antonio V."/>
        </authorList>
    </citation>
    <scope>NUCLEOTIDE SEQUENCE</scope>
    <source>
        <strain evidence="6">71-i</strain>
    </source>
</reference>
<evidence type="ECO:0000256" key="3">
    <source>
        <dbReference type="ARBA" id="ARBA00022643"/>
    </source>
</evidence>
<feature type="domain" description="Flavin reductase like" evidence="5">
    <location>
        <begin position="19"/>
        <end position="176"/>
    </location>
</feature>